<organism evidence="1 2">
    <name type="scientific">Helicobacter bilis</name>
    <dbReference type="NCBI Taxonomy" id="37372"/>
    <lineage>
        <taxon>Bacteria</taxon>
        <taxon>Pseudomonadati</taxon>
        <taxon>Campylobacterota</taxon>
        <taxon>Epsilonproteobacteria</taxon>
        <taxon>Campylobacterales</taxon>
        <taxon>Helicobacteraceae</taxon>
        <taxon>Helicobacter</taxon>
    </lineage>
</organism>
<protein>
    <submittedName>
        <fullName evidence="1">Uncharacterized protein</fullName>
    </submittedName>
</protein>
<proteinExistence type="predicted"/>
<dbReference type="AlphaFoldDB" id="A0A1Q2LF65"/>
<dbReference type="KEGG" id="hbl:XJ32_02045"/>
<dbReference type="RefSeq" id="WP_077388191.1">
    <property type="nucleotide sequence ID" value="NZ_CP019645.1"/>
</dbReference>
<dbReference type="Proteomes" id="UP000188298">
    <property type="component" value="Chromosome"/>
</dbReference>
<reference evidence="1 2" key="1">
    <citation type="submission" date="2017-02" db="EMBL/GenBank/DDBJ databases">
        <title>Whole genome sequencing of Helicobacter bilis strain AAQJH.</title>
        <authorList>
            <person name="Conlan S."/>
            <person name="Thomas P.J."/>
            <person name="Mullikin J."/>
            <person name="Palmore T.N."/>
            <person name="Frank K.M."/>
            <person name="Segre J.A."/>
        </authorList>
    </citation>
    <scope>NUCLEOTIDE SEQUENCE [LARGE SCALE GENOMIC DNA]</scope>
    <source>
        <strain evidence="1 2">AAQJH</strain>
    </source>
</reference>
<evidence type="ECO:0000313" key="2">
    <source>
        <dbReference type="Proteomes" id="UP000188298"/>
    </source>
</evidence>
<sequence>MPCIYFLLFSLSILFVACDSDKKDTNIFMQTSSNLAYTTEKLDSNSLTLKEIPKEVNDYTALYNAYLQRKSKGKKSSIKEAKIIDKTFVRLRHTYKNDKDIMQILESFSCILPDCSATKIKDTYFYPDMNIQEAFFAIIADKKTEIFTHFDIIKDYSYVLKDMQTTSIDLQAQYDKITPFQTLKFTWDTQSLEIALTPKEEICKPYIYTYRTIFIQDSDGVRVGPQGERLSVFSYPTQLVDFVAKSCACARFYRYIPELTQAEKQVAKNALAPDKKHCENLSIERKALWDTYMQDSRVIRILQHEQSLYP</sequence>
<accession>A0A1Q2LF65</accession>
<dbReference type="EMBL" id="CP019645">
    <property type="protein sequence ID" value="AQQ59089.1"/>
    <property type="molecule type" value="Genomic_DNA"/>
</dbReference>
<name>A0A1Q2LF65_9HELI</name>
<gene>
    <name evidence="1" type="ORF">XJ32_02045</name>
</gene>
<evidence type="ECO:0000313" key="1">
    <source>
        <dbReference type="EMBL" id="AQQ59089.1"/>
    </source>
</evidence>